<evidence type="ECO:0000256" key="2">
    <source>
        <dbReference type="ARBA" id="ARBA00023136"/>
    </source>
</evidence>
<evidence type="ECO:0000313" key="7">
    <source>
        <dbReference type="Proteomes" id="UP000007463"/>
    </source>
</evidence>
<dbReference type="SUPFAM" id="SSF82171">
    <property type="entry name" value="DPP6 N-terminal domain-like"/>
    <property type="match status" value="1"/>
</dbReference>
<dbReference type="Gene3D" id="1.25.40.10">
    <property type="entry name" value="Tetratricopeptide repeat domain"/>
    <property type="match status" value="1"/>
</dbReference>
<evidence type="ECO:0000256" key="4">
    <source>
        <dbReference type="PROSITE-ProRule" id="PRU00473"/>
    </source>
</evidence>
<dbReference type="InterPro" id="IPR008969">
    <property type="entry name" value="CarboxyPept-like_regulatory"/>
</dbReference>
<dbReference type="PANTHER" id="PTHR30329">
    <property type="entry name" value="STATOR ELEMENT OF FLAGELLAR MOTOR COMPLEX"/>
    <property type="match status" value="1"/>
</dbReference>
<dbReference type="Gene3D" id="2.120.10.30">
    <property type="entry name" value="TolB, C-terminal domain"/>
    <property type="match status" value="1"/>
</dbReference>
<dbReference type="RefSeq" id="WP_013688094.1">
    <property type="nucleotide sequence ID" value="NC_015321.1"/>
</dbReference>
<dbReference type="PANTHER" id="PTHR30329:SF21">
    <property type="entry name" value="LIPOPROTEIN YIAD-RELATED"/>
    <property type="match status" value="1"/>
</dbReference>
<feature type="domain" description="OmpA-like" evidence="5">
    <location>
        <begin position="612"/>
        <end position="738"/>
    </location>
</feature>
<protein>
    <submittedName>
        <fullName evidence="6">OmpA/MotB domain protein</fullName>
    </submittedName>
</protein>
<name>F2IB03_FLUTR</name>
<dbReference type="GO" id="GO:0009279">
    <property type="term" value="C:cell outer membrane"/>
    <property type="evidence" value="ECO:0007669"/>
    <property type="project" value="UniProtKB-SubCell"/>
</dbReference>
<dbReference type="InterPro" id="IPR006664">
    <property type="entry name" value="OMP_bac"/>
</dbReference>
<dbReference type="SUPFAM" id="SSF48452">
    <property type="entry name" value="TPR-like"/>
    <property type="match status" value="1"/>
</dbReference>
<dbReference type="InterPro" id="IPR050330">
    <property type="entry name" value="Bact_OuterMem_StrucFunc"/>
</dbReference>
<evidence type="ECO:0000313" key="6">
    <source>
        <dbReference type="EMBL" id="AEA45327.1"/>
    </source>
</evidence>
<dbReference type="HOGENOM" id="CLU_014978_0_0_10"/>
<reference evidence="7" key="2">
    <citation type="submission" date="2011-02" db="EMBL/GenBank/DDBJ databases">
        <title>The complete genome of Fluviicola taffensis DSM 16823.</title>
        <authorList>
            <consortium name="US DOE Joint Genome Institute (JGI-PGF)"/>
            <person name="Lucas S."/>
            <person name="Copeland A."/>
            <person name="Lapidus A."/>
            <person name="Bruce D."/>
            <person name="Goodwin L."/>
            <person name="Pitluck S."/>
            <person name="Kyrpides N."/>
            <person name="Mavromatis K."/>
            <person name="Ivanova N."/>
            <person name="Mikhailova N."/>
            <person name="Pagani I."/>
            <person name="Chertkov O."/>
            <person name="Detter J.C."/>
            <person name="Han C."/>
            <person name="Tapia R."/>
            <person name="Land M."/>
            <person name="Hauser L."/>
            <person name="Markowitz V."/>
            <person name="Cheng J.-F."/>
            <person name="Hugenholtz P."/>
            <person name="Woyke T."/>
            <person name="Wu D."/>
            <person name="Tindall B."/>
            <person name="Pomrenke H.G."/>
            <person name="Brambilla E."/>
            <person name="Klenk H.-P."/>
            <person name="Eisen J.A."/>
        </authorList>
    </citation>
    <scope>NUCLEOTIDE SEQUENCE [LARGE SCALE GENOMIC DNA]</scope>
    <source>
        <strain evidence="7">DSM 16823 / RW262 / RW262</strain>
    </source>
</reference>
<dbReference type="Gene3D" id="3.30.1330.60">
    <property type="entry name" value="OmpA-like domain"/>
    <property type="match status" value="1"/>
</dbReference>
<comment type="subcellular location">
    <subcellularLocation>
        <location evidence="1">Cell outer membrane</location>
    </subcellularLocation>
</comment>
<dbReference type="PROSITE" id="PS51123">
    <property type="entry name" value="OMPA_2"/>
    <property type="match status" value="1"/>
</dbReference>
<dbReference type="EMBL" id="CP002542">
    <property type="protein sequence ID" value="AEA45327.1"/>
    <property type="molecule type" value="Genomic_DNA"/>
</dbReference>
<dbReference type="Pfam" id="PF07676">
    <property type="entry name" value="PD40"/>
    <property type="match status" value="2"/>
</dbReference>
<evidence type="ECO:0000259" key="5">
    <source>
        <dbReference type="PROSITE" id="PS51123"/>
    </source>
</evidence>
<dbReference type="OrthoDB" id="9809364at2"/>
<keyword evidence="2 4" id="KW-0472">Membrane</keyword>
<sequence precursor="true">MKTIILAIICSVSLSVFGQSGKLKKADNYFNRLSYAYAAELYEELIGSEVDSPKLKSKLAYSYLKMDNYTKSVDYYSKMIESSEAKQDDYYNYAYVLKQTGNYPESDKWMNKYSQSVTADVRSQLFLSNTSYKSKIEKNQAFFSLENLALNTASADFGGYYNPAQNQVYFITARKKRAFVKNEWSWDSRRFLDLYHVSVSPENKLGDPKRVSKVNTKFHEGPLAFAPDGKTVYFTRNNISSGSKRRDGQKIQNLKLYIADLDSEGKLVNEQEFPYNSKDYSVGHPTITADGKTMYLVSDKPGGIGGADIYKVAILDNGTFGEMINLGNKINTEGQEMFPFIDSEGRLFFSTNGHPGLGGLDVFAAFFDGETIGKIHNLGLPINSQYDDFAFNMSKDFKTGFLSSNREGGKGGDDIYAVQLIRPFVFGVTIKGTAKDKKEGIVPFAKVDLKDDKGNVLETITADENGAYAFEAEYEKKYALGGSKADYFDGKNTASTFTDEQVVIADVVLEKDPGLSLYALITDKKTGTPLDKVQVYLVDNMTGQSKQIETPATGDFREALFGKKLNDRGSYNLVLKKEGYFSKTVTYNTVFDRPGQYDVQGVLDLGMDPEVKDLSEMIQINPINFDLNKFTIRPDAAKELDKIVEVMNKYPYLVVELGAHTDCRASKAYNMKLSDNRAKASAEYIKKRITNPARIYGKGYGESRLLNGCECEGTVKSDCSEEEHQKNRRTEFKVISTGDDKLKVTNTSTDSF</sequence>
<dbReference type="Proteomes" id="UP000007463">
    <property type="component" value="Chromosome"/>
</dbReference>
<dbReference type="CDD" id="cd07185">
    <property type="entry name" value="OmpA_C-like"/>
    <property type="match status" value="1"/>
</dbReference>
<dbReference type="Gene3D" id="2.60.40.1120">
    <property type="entry name" value="Carboxypeptidase-like, regulatory domain"/>
    <property type="match status" value="1"/>
</dbReference>
<dbReference type="InterPro" id="IPR011659">
    <property type="entry name" value="WD40"/>
</dbReference>
<dbReference type="SUPFAM" id="SSF103088">
    <property type="entry name" value="OmpA-like"/>
    <property type="match status" value="1"/>
</dbReference>
<dbReference type="eggNOG" id="COG2885">
    <property type="taxonomic scope" value="Bacteria"/>
</dbReference>
<dbReference type="STRING" id="755732.Fluta_3355"/>
<gene>
    <name evidence="6" type="ordered locus">Fluta_3355</name>
</gene>
<evidence type="ECO:0000256" key="3">
    <source>
        <dbReference type="ARBA" id="ARBA00023237"/>
    </source>
</evidence>
<dbReference type="SUPFAM" id="SSF49464">
    <property type="entry name" value="Carboxypeptidase regulatory domain-like"/>
    <property type="match status" value="1"/>
</dbReference>
<reference evidence="6 7" key="1">
    <citation type="journal article" date="2011" name="Stand. Genomic Sci.">
        <title>Complete genome sequence of the gliding freshwater bacterium Fluviicola taffensis type strain (RW262).</title>
        <authorList>
            <person name="Woyke T."/>
            <person name="Chertkov O."/>
            <person name="Lapidus A."/>
            <person name="Nolan M."/>
            <person name="Lucas S."/>
            <person name="Del Rio T.G."/>
            <person name="Tice H."/>
            <person name="Cheng J.F."/>
            <person name="Tapia R."/>
            <person name="Han C."/>
            <person name="Goodwin L."/>
            <person name="Pitluck S."/>
            <person name="Liolios K."/>
            <person name="Pagani I."/>
            <person name="Ivanova N."/>
            <person name="Huntemann M."/>
            <person name="Mavromatis K."/>
            <person name="Mikhailova N."/>
            <person name="Pati A."/>
            <person name="Chen A."/>
            <person name="Palaniappan K."/>
            <person name="Land M."/>
            <person name="Hauser L."/>
            <person name="Brambilla E.M."/>
            <person name="Rohde M."/>
            <person name="Mwirichia R."/>
            <person name="Sikorski J."/>
            <person name="Tindall B.J."/>
            <person name="Goker M."/>
            <person name="Bristow J."/>
            <person name="Eisen J.A."/>
            <person name="Markowitz V."/>
            <person name="Hugenholtz P."/>
            <person name="Klenk H.P."/>
            <person name="Kyrpides N.C."/>
        </authorList>
    </citation>
    <scope>NUCLEOTIDE SEQUENCE [LARGE SCALE GENOMIC DNA]</scope>
    <source>
        <strain evidence="7">DSM 16823 / RW262 / RW262</strain>
    </source>
</reference>
<accession>F2IB03</accession>
<dbReference type="PRINTS" id="PR01021">
    <property type="entry name" value="OMPADOMAIN"/>
</dbReference>
<dbReference type="KEGG" id="fte:Fluta_3355"/>
<keyword evidence="3" id="KW-0998">Cell outer membrane</keyword>
<keyword evidence="7" id="KW-1185">Reference proteome</keyword>
<dbReference type="InterPro" id="IPR006665">
    <property type="entry name" value="OmpA-like"/>
</dbReference>
<proteinExistence type="predicted"/>
<dbReference type="InterPro" id="IPR036737">
    <property type="entry name" value="OmpA-like_sf"/>
</dbReference>
<dbReference type="Pfam" id="PF00691">
    <property type="entry name" value="OmpA"/>
    <property type="match status" value="1"/>
</dbReference>
<dbReference type="InterPro" id="IPR011042">
    <property type="entry name" value="6-blade_b-propeller_TolB-like"/>
</dbReference>
<organism evidence="6 7">
    <name type="scientific">Fluviicola taffensis (strain DSM 16823 / NCIMB 13979 / RW262)</name>
    <dbReference type="NCBI Taxonomy" id="755732"/>
    <lineage>
        <taxon>Bacteria</taxon>
        <taxon>Pseudomonadati</taxon>
        <taxon>Bacteroidota</taxon>
        <taxon>Flavobacteriia</taxon>
        <taxon>Flavobacteriales</taxon>
        <taxon>Crocinitomicaceae</taxon>
        <taxon>Fluviicola</taxon>
    </lineage>
</organism>
<evidence type="ECO:0000256" key="1">
    <source>
        <dbReference type="ARBA" id="ARBA00004442"/>
    </source>
</evidence>
<dbReference type="eggNOG" id="COG0457">
    <property type="taxonomic scope" value="Bacteria"/>
</dbReference>
<dbReference type="InterPro" id="IPR011990">
    <property type="entry name" value="TPR-like_helical_dom_sf"/>
</dbReference>
<dbReference type="AlphaFoldDB" id="F2IB03"/>